<gene>
    <name evidence="1" type="ORF">AB1471_03565</name>
</gene>
<proteinExistence type="predicted"/>
<evidence type="ECO:0000313" key="2">
    <source>
        <dbReference type="Proteomes" id="UP001556040"/>
    </source>
</evidence>
<keyword evidence="2" id="KW-1185">Reference proteome</keyword>
<dbReference type="Pfam" id="PF03186">
    <property type="entry name" value="CobD_Cbib"/>
    <property type="match status" value="1"/>
</dbReference>
<evidence type="ECO:0000313" key="1">
    <source>
        <dbReference type="EMBL" id="MEW9500878.1"/>
    </source>
</evidence>
<reference evidence="1 2" key="1">
    <citation type="journal article" date="1979" name="Int. J. Syst. Evol. Microbiol.">
        <title>Bacillus globisporus subsp. marinus subsp. nov.</title>
        <authorList>
            <person name="Liu H."/>
        </authorList>
    </citation>
    <scope>NUCLEOTIDE SEQUENCE [LARGE SCALE GENOMIC DNA]</scope>
    <source>
        <strain evidence="1 2">DSM 1297</strain>
    </source>
</reference>
<organism evidence="1 2">
    <name type="scientific">Jeotgalibacillus marinus</name>
    <dbReference type="NCBI Taxonomy" id="86667"/>
    <lineage>
        <taxon>Bacteria</taxon>
        <taxon>Bacillati</taxon>
        <taxon>Bacillota</taxon>
        <taxon>Bacilli</taxon>
        <taxon>Bacillales</taxon>
        <taxon>Caryophanaceae</taxon>
        <taxon>Jeotgalibacillus</taxon>
    </lineage>
</organism>
<dbReference type="RefSeq" id="WP_367778226.1">
    <property type="nucleotide sequence ID" value="NZ_JBFMIA010000002.1"/>
</dbReference>
<sequence length="53" mass="6157">MLVHLLAVIIALIADRFIGDPPNWPHPVRWIGSLIMFSERRMNRGKHRKLNIG</sequence>
<comment type="caution">
    <text evidence="1">The sequence shown here is derived from an EMBL/GenBank/DDBJ whole genome shotgun (WGS) entry which is preliminary data.</text>
</comment>
<accession>A0ABV3Q1C0</accession>
<dbReference type="EMBL" id="JBFMIA010000002">
    <property type="protein sequence ID" value="MEW9500878.1"/>
    <property type="molecule type" value="Genomic_DNA"/>
</dbReference>
<dbReference type="Proteomes" id="UP001556040">
    <property type="component" value="Unassembled WGS sequence"/>
</dbReference>
<dbReference type="InterPro" id="IPR004485">
    <property type="entry name" value="Cobalamin_biosynth_CobD/CbiB"/>
</dbReference>
<name>A0ABV3Q1C0_9BACL</name>
<protein>
    <submittedName>
        <fullName evidence="1">Cobalamin biosynthesis protein</fullName>
    </submittedName>
</protein>